<evidence type="ECO:0008006" key="4">
    <source>
        <dbReference type="Google" id="ProtNLM"/>
    </source>
</evidence>
<dbReference type="SUPFAM" id="SSF55144">
    <property type="entry name" value="LigT-like"/>
    <property type="match status" value="1"/>
</dbReference>
<comment type="caution">
    <text evidence="2">The sequence shown here is derived from an EMBL/GenBank/DDBJ whole genome shotgun (WGS) entry which is preliminary data.</text>
</comment>
<feature type="compositionally biased region" description="Pro residues" evidence="1">
    <location>
        <begin position="65"/>
        <end position="75"/>
    </location>
</feature>
<dbReference type="AlphaFoldDB" id="A0AAD3DKX8"/>
<accession>A0AAD3DKX8</accession>
<feature type="region of interest" description="Disordered" evidence="1">
    <location>
        <begin position="49"/>
        <end position="77"/>
    </location>
</feature>
<feature type="compositionally biased region" description="Low complexity" evidence="1">
    <location>
        <begin position="116"/>
        <end position="139"/>
    </location>
</feature>
<organism evidence="2 3">
    <name type="scientific">Astrephomene gubernaculifera</name>
    <dbReference type="NCBI Taxonomy" id="47775"/>
    <lineage>
        <taxon>Eukaryota</taxon>
        <taxon>Viridiplantae</taxon>
        <taxon>Chlorophyta</taxon>
        <taxon>core chlorophytes</taxon>
        <taxon>Chlorophyceae</taxon>
        <taxon>CS clade</taxon>
        <taxon>Chlamydomonadales</taxon>
        <taxon>Astrephomenaceae</taxon>
        <taxon>Astrephomene</taxon>
    </lineage>
</organism>
<dbReference type="PANTHER" id="PTHR28141:SF1">
    <property type="entry name" value="2',3'-CYCLIC-NUCLEOTIDE 3'-PHOSPHODIESTERASE"/>
    <property type="match status" value="1"/>
</dbReference>
<reference evidence="2 3" key="1">
    <citation type="journal article" date="2021" name="Sci. Rep.">
        <title>Genome sequencing of the multicellular alga Astrephomene provides insights into convergent evolution of germ-soma differentiation.</title>
        <authorList>
            <person name="Yamashita S."/>
            <person name="Yamamoto K."/>
            <person name="Matsuzaki R."/>
            <person name="Suzuki S."/>
            <person name="Yamaguchi H."/>
            <person name="Hirooka S."/>
            <person name="Minakuchi Y."/>
            <person name="Miyagishima S."/>
            <person name="Kawachi M."/>
            <person name="Toyoda A."/>
            <person name="Nozaki H."/>
        </authorList>
    </citation>
    <scope>NUCLEOTIDE SEQUENCE [LARGE SCALE GENOMIC DNA]</scope>
    <source>
        <strain evidence="2 3">NIES-4017</strain>
    </source>
</reference>
<keyword evidence="3" id="KW-1185">Reference proteome</keyword>
<dbReference type="Pfam" id="PF07823">
    <property type="entry name" value="CPDase"/>
    <property type="match status" value="1"/>
</dbReference>
<dbReference type="Gene3D" id="3.90.1140.10">
    <property type="entry name" value="Cyclic phosphodiesterase"/>
    <property type="match status" value="1"/>
</dbReference>
<evidence type="ECO:0000256" key="1">
    <source>
        <dbReference type="SAM" id="MobiDB-lite"/>
    </source>
</evidence>
<dbReference type="Proteomes" id="UP001054857">
    <property type="component" value="Unassembled WGS sequence"/>
</dbReference>
<proteinExistence type="predicted"/>
<protein>
    <recommendedName>
        <fullName evidence="4">RNA ligase/cyclic nucleotide phosphodiesterase family protein</fullName>
    </recommendedName>
</protein>
<dbReference type="PANTHER" id="PTHR28141">
    <property type="entry name" value="2',3'-CYCLIC-NUCLEOTIDE 3'-PHOSPHODIESTERASE"/>
    <property type="match status" value="1"/>
</dbReference>
<name>A0AAD3DKX8_9CHLO</name>
<evidence type="ECO:0000313" key="2">
    <source>
        <dbReference type="EMBL" id="GFR41776.1"/>
    </source>
</evidence>
<feature type="region of interest" description="Disordered" evidence="1">
    <location>
        <begin position="114"/>
        <end position="139"/>
    </location>
</feature>
<gene>
    <name evidence="2" type="ORF">Agub_g2536</name>
</gene>
<dbReference type="InterPro" id="IPR012386">
    <property type="entry name" value="Cyclic-nucl_3Pdiesterase"/>
</dbReference>
<evidence type="ECO:0000313" key="3">
    <source>
        <dbReference type="Proteomes" id="UP001054857"/>
    </source>
</evidence>
<dbReference type="EMBL" id="BMAR01000002">
    <property type="protein sequence ID" value="GFR41776.1"/>
    <property type="molecule type" value="Genomic_DNA"/>
</dbReference>
<dbReference type="InterPro" id="IPR009097">
    <property type="entry name" value="Cyclic_Pdiesterase"/>
</dbReference>
<sequence length="364" mass="38218">MHLLRIHLLPFPSLIPHRITTLALHPTAPFPCRTPRVLHATEPRHDDFCRFPPPSLGPPSAQCPSHPPTHPPPSSPARLVAAAGCGAVGALRVLHCGVGGAVSGGIKTRLHRYNAQQQQQHQEASIRTHSSSSASQQLAGAPSVCAAAMSSSAADPTTSSAGLTTSSAGLSDLYSLWAMPRGALGEQLRAEIAGLAARQAAGAGGDGAAPPAFPPHVTVLGDIPGPREEVMRRARELAGKIKKYRINFTGVAAGASYYQCVYLLVAREEGPLAAAAAARQQYGMTTPPYMPHLSLLYSDAEPAERAKVVDSETGRLYGEGSGYDSLLVETGFEVDRLAVWYTPTEDRSTGAWSCVGEVELAGGE</sequence>
<dbReference type="GO" id="GO:0009187">
    <property type="term" value="P:cyclic nucleotide metabolic process"/>
    <property type="evidence" value="ECO:0007669"/>
    <property type="project" value="TreeGrafter"/>
</dbReference>
<dbReference type="GO" id="GO:0004113">
    <property type="term" value="F:2',3'-cyclic-nucleotide 3'-phosphodiesterase activity"/>
    <property type="evidence" value="ECO:0007669"/>
    <property type="project" value="TreeGrafter"/>
</dbReference>